<organism evidence="12 13">
    <name type="scientific">Exophiala mesophila</name>
    <name type="common">Black yeast-like fungus</name>
    <dbReference type="NCBI Taxonomy" id="212818"/>
    <lineage>
        <taxon>Eukaryota</taxon>
        <taxon>Fungi</taxon>
        <taxon>Dikarya</taxon>
        <taxon>Ascomycota</taxon>
        <taxon>Pezizomycotina</taxon>
        <taxon>Eurotiomycetes</taxon>
        <taxon>Chaetothyriomycetidae</taxon>
        <taxon>Chaetothyriales</taxon>
        <taxon>Herpotrichiellaceae</taxon>
        <taxon>Exophiala</taxon>
    </lineage>
</organism>
<keyword evidence="5" id="KW-1133">Transmembrane helix</keyword>
<keyword evidence="4" id="KW-0521">NADP</keyword>
<comment type="similarity">
    <text evidence="2">Belongs to the short-chain dehydrogenases/reductases (SDR) family.</text>
</comment>
<keyword evidence="6" id="KW-0560">Oxidoreductase</keyword>
<sequence length="558" mass="61499">MRGWEMGRQLHLDRTRDVLLVVWRSYYARLGAGLLGALLGCRWLNALLSRRTLRNGVSDRTWDWDKEIVLLTGGSGGIGSAMARKLAERKVKVILIDVHPPKSPLPPNQYYYQVDITSSEAIGKFATQLRKEHGDPTVLINNAGVGNARPILEVPETAVRKVFDVNIISHFVLLKEFLPSMVRANHGHIVTIASMASFVSQALNVDYAATKAGVMALHEGLRAELKYIYKAPRVRTTIVHPSWIRTPMVSALTSNPKFRDRVVEPEDVANAVVRQSNNMSKVALITGGASGIGLALTKHLLAKDWDVVIADVQKPPQDAGLNAEHTLFIRTDVSSFEDQAKTFQQAFEWRGHLDFAALNAGIDDRDDIFASIDVSKPPQKPDMSTIDIDLHGVYYGIKLFAHYASRNPTPGGKIVVTSSVAGFYPNPGLPQYVAAKHGVIGLVRSLAPVAAPHNITINAIAPAFVATNIDPNLAATFSEKSLTPMSTILRAFDELMDDELKHNGATVEGCVEGLFYREPIEVLSDTLKQVGRTEAMWTWITSYIERTSKRTRQREAGL</sequence>
<dbReference type="SUPFAM" id="SSF51735">
    <property type="entry name" value="NAD(P)-binding Rossmann-fold domains"/>
    <property type="match status" value="2"/>
</dbReference>
<dbReference type="PROSITE" id="PS00061">
    <property type="entry name" value="ADH_SHORT"/>
    <property type="match status" value="2"/>
</dbReference>
<keyword evidence="3" id="KW-0812">Transmembrane</keyword>
<dbReference type="Pfam" id="PF00106">
    <property type="entry name" value="adh_short"/>
    <property type="match status" value="2"/>
</dbReference>
<dbReference type="VEuPathDB" id="FungiDB:PV10_00339"/>
<dbReference type="PANTHER" id="PTHR24322">
    <property type="entry name" value="PKSB"/>
    <property type="match status" value="1"/>
</dbReference>
<name>A0A438MQA8_EXOME</name>
<dbReference type="AlphaFoldDB" id="A0A438MQA8"/>
<dbReference type="OrthoDB" id="5371740at2759"/>
<keyword evidence="8" id="KW-0472">Membrane</keyword>
<evidence type="ECO:0000256" key="10">
    <source>
        <dbReference type="ARBA" id="ARBA00068717"/>
    </source>
</evidence>
<protein>
    <recommendedName>
        <fullName evidence="10">Short-chain dehydrogenase/reductase 3</fullName>
    </recommendedName>
    <alternativeName>
        <fullName evidence="11">Retinal short-chain dehydrogenase/reductase 1</fullName>
    </alternativeName>
</protein>
<reference evidence="12 13" key="1">
    <citation type="submission" date="2017-03" db="EMBL/GenBank/DDBJ databases">
        <title>Genomes of endolithic fungi from Antarctica.</title>
        <authorList>
            <person name="Coleine C."/>
            <person name="Masonjones S."/>
            <person name="Stajich J.E."/>
        </authorList>
    </citation>
    <scope>NUCLEOTIDE SEQUENCE [LARGE SCALE GENOMIC DNA]</scope>
    <source>
        <strain evidence="12 13">CCFEE 6314</strain>
    </source>
</reference>
<evidence type="ECO:0000313" key="13">
    <source>
        <dbReference type="Proteomes" id="UP000288859"/>
    </source>
</evidence>
<evidence type="ECO:0000256" key="9">
    <source>
        <dbReference type="ARBA" id="ARBA00059620"/>
    </source>
</evidence>
<evidence type="ECO:0000256" key="2">
    <source>
        <dbReference type="ARBA" id="ARBA00006484"/>
    </source>
</evidence>
<dbReference type="PRINTS" id="PR00080">
    <property type="entry name" value="SDRFAMILY"/>
</dbReference>
<proteinExistence type="inferred from homology"/>
<dbReference type="InterPro" id="IPR020904">
    <property type="entry name" value="Sc_DH/Rdtase_CS"/>
</dbReference>
<dbReference type="InterPro" id="IPR036291">
    <property type="entry name" value="NAD(P)-bd_dom_sf"/>
</dbReference>
<comment type="caution">
    <text evidence="12">The sequence shown here is derived from an EMBL/GenBank/DDBJ whole genome shotgun (WGS) entry which is preliminary data.</text>
</comment>
<evidence type="ECO:0000256" key="11">
    <source>
        <dbReference type="ARBA" id="ARBA00082544"/>
    </source>
</evidence>
<accession>A0A438MQA8</accession>
<evidence type="ECO:0000256" key="7">
    <source>
        <dbReference type="ARBA" id="ARBA00023098"/>
    </source>
</evidence>
<dbReference type="EMBL" id="NAJM01000080">
    <property type="protein sequence ID" value="RVX65784.1"/>
    <property type="molecule type" value="Genomic_DNA"/>
</dbReference>
<dbReference type="VEuPathDB" id="FungiDB:PV10_01139"/>
<comment type="function">
    <text evidence="9">Catalyzes the reduction of all-trans-retinal to all-trans-retinol in the presence of NADPH.</text>
</comment>
<evidence type="ECO:0000256" key="1">
    <source>
        <dbReference type="ARBA" id="ARBA00004141"/>
    </source>
</evidence>
<keyword evidence="7" id="KW-0443">Lipid metabolism</keyword>
<evidence type="ECO:0000256" key="4">
    <source>
        <dbReference type="ARBA" id="ARBA00022857"/>
    </source>
</evidence>
<dbReference type="FunFam" id="3.40.50.720:FF:000131">
    <property type="entry name" value="Short-chain dehydrogenase/reductase 3"/>
    <property type="match status" value="1"/>
</dbReference>
<dbReference type="PRINTS" id="PR00081">
    <property type="entry name" value="GDHRDH"/>
</dbReference>
<evidence type="ECO:0000256" key="8">
    <source>
        <dbReference type="ARBA" id="ARBA00023136"/>
    </source>
</evidence>
<evidence type="ECO:0000256" key="5">
    <source>
        <dbReference type="ARBA" id="ARBA00022989"/>
    </source>
</evidence>
<dbReference type="PANTHER" id="PTHR24322:SF736">
    <property type="entry name" value="RETINOL DEHYDROGENASE 10"/>
    <property type="match status" value="1"/>
</dbReference>
<evidence type="ECO:0000256" key="6">
    <source>
        <dbReference type="ARBA" id="ARBA00023002"/>
    </source>
</evidence>
<evidence type="ECO:0000256" key="3">
    <source>
        <dbReference type="ARBA" id="ARBA00022692"/>
    </source>
</evidence>
<gene>
    <name evidence="12" type="ORF">B0A52_10315</name>
</gene>
<dbReference type="GO" id="GO:0016020">
    <property type="term" value="C:membrane"/>
    <property type="evidence" value="ECO:0007669"/>
    <property type="project" value="UniProtKB-SubCell"/>
</dbReference>
<dbReference type="GO" id="GO:0052650">
    <property type="term" value="F:all-trans-retinol dehydrogenase (NADP+) activity"/>
    <property type="evidence" value="ECO:0007669"/>
    <property type="project" value="UniProtKB-ARBA"/>
</dbReference>
<dbReference type="Gene3D" id="3.40.50.720">
    <property type="entry name" value="NAD(P)-binding Rossmann-like Domain"/>
    <property type="match status" value="2"/>
</dbReference>
<dbReference type="InterPro" id="IPR002347">
    <property type="entry name" value="SDR_fam"/>
</dbReference>
<dbReference type="FunFam" id="3.40.50.720:FF:000084">
    <property type="entry name" value="Short-chain dehydrogenase reductase"/>
    <property type="match status" value="1"/>
</dbReference>
<comment type="subcellular location">
    <subcellularLocation>
        <location evidence="1">Membrane</location>
        <topology evidence="1">Multi-pass membrane protein</topology>
    </subcellularLocation>
</comment>
<dbReference type="Proteomes" id="UP000288859">
    <property type="component" value="Unassembled WGS sequence"/>
</dbReference>
<evidence type="ECO:0000313" key="12">
    <source>
        <dbReference type="EMBL" id="RVX65784.1"/>
    </source>
</evidence>